<dbReference type="OrthoDB" id="123556at2"/>
<reference evidence="2 3" key="1">
    <citation type="journal article" date="2014" name="Antonie Van Leeuwenhoek">
        <title>Hyphomonas beringensis sp. nov. and Hyphomonas chukchiensis sp. nov., isolated from surface seawater of the Bering Sea and Chukchi Sea.</title>
        <authorList>
            <person name="Li C."/>
            <person name="Lai Q."/>
            <person name="Li G."/>
            <person name="Dong C."/>
            <person name="Wang J."/>
            <person name="Liao Y."/>
            <person name="Shao Z."/>
        </authorList>
    </citation>
    <scope>NUCLEOTIDE SEQUENCE [LARGE SCALE GENOMIC DNA]</scope>
    <source>
        <strain evidence="2 3">PS728</strain>
    </source>
</reference>
<dbReference type="SUPFAM" id="SSF47413">
    <property type="entry name" value="lambda repressor-like DNA-binding domains"/>
    <property type="match status" value="1"/>
</dbReference>
<sequence>MIINLRRSQGLSQRALANLLEVDQTSVSRWERGAGLPSAKLRRRMRDMMRQNPANKLDTLAKLRVQMSDWPSTLLRQGAILLEMSRRVPAEVSVEKLLKGKSLYGQFGEEADEQVFAWERSGIFSGELAMTVSLNRIVTPSGPVYFRGMDTPHICSGGEIWCLCEIRRLSEDEYETSLRQMGGALMSIPFDELG</sequence>
<dbReference type="PROSITE" id="PS50943">
    <property type="entry name" value="HTH_CROC1"/>
    <property type="match status" value="1"/>
</dbReference>
<gene>
    <name evidence="2" type="ORF">HPO_17070</name>
</gene>
<dbReference type="Gene3D" id="1.10.260.40">
    <property type="entry name" value="lambda repressor-like DNA-binding domains"/>
    <property type="match status" value="1"/>
</dbReference>
<protein>
    <submittedName>
        <fullName evidence="2">XRE family transcriptional regulator</fullName>
    </submittedName>
</protein>
<dbReference type="Pfam" id="PF01381">
    <property type="entry name" value="HTH_3"/>
    <property type="match status" value="1"/>
</dbReference>
<dbReference type="Proteomes" id="UP000027100">
    <property type="component" value="Unassembled WGS sequence"/>
</dbReference>
<dbReference type="EMBL" id="ARYM01000027">
    <property type="protein sequence ID" value="KCZ97030.1"/>
    <property type="molecule type" value="Genomic_DNA"/>
</dbReference>
<dbReference type="InterPro" id="IPR001387">
    <property type="entry name" value="Cro/C1-type_HTH"/>
</dbReference>
<proteinExistence type="predicted"/>
<dbReference type="PATRIC" id="fig|1280954.3.peg.3448"/>
<accession>A0A062V4Y9</accession>
<evidence type="ECO:0000313" key="2">
    <source>
        <dbReference type="EMBL" id="KCZ97030.1"/>
    </source>
</evidence>
<name>A0A062V4Y9_9PROT</name>
<evidence type="ECO:0000259" key="1">
    <source>
        <dbReference type="PROSITE" id="PS50943"/>
    </source>
</evidence>
<dbReference type="RefSeq" id="WP_035601487.1">
    <property type="nucleotide sequence ID" value="NZ_ARYM01000027.1"/>
</dbReference>
<dbReference type="InterPro" id="IPR010982">
    <property type="entry name" value="Lambda_DNA-bd_dom_sf"/>
</dbReference>
<organism evidence="2 3">
    <name type="scientific">Hyphomonas polymorpha PS728</name>
    <dbReference type="NCBI Taxonomy" id="1280954"/>
    <lineage>
        <taxon>Bacteria</taxon>
        <taxon>Pseudomonadati</taxon>
        <taxon>Pseudomonadota</taxon>
        <taxon>Alphaproteobacteria</taxon>
        <taxon>Hyphomonadales</taxon>
        <taxon>Hyphomonadaceae</taxon>
        <taxon>Hyphomonas</taxon>
    </lineage>
</organism>
<dbReference type="CDD" id="cd00093">
    <property type="entry name" value="HTH_XRE"/>
    <property type="match status" value="1"/>
</dbReference>
<feature type="domain" description="HTH cro/C1-type" evidence="1">
    <location>
        <begin position="2"/>
        <end position="41"/>
    </location>
</feature>
<dbReference type="AlphaFoldDB" id="A0A062V4Y9"/>
<evidence type="ECO:0000313" key="3">
    <source>
        <dbReference type="Proteomes" id="UP000027100"/>
    </source>
</evidence>
<dbReference type="GO" id="GO:0003677">
    <property type="term" value="F:DNA binding"/>
    <property type="evidence" value="ECO:0007669"/>
    <property type="project" value="InterPro"/>
</dbReference>
<keyword evidence="3" id="KW-1185">Reference proteome</keyword>
<comment type="caution">
    <text evidence="2">The sequence shown here is derived from an EMBL/GenBank/DDBJ whole genome shotgun (WGS) entry which is preliminary data.</text>
</comment>